<proteinExistence type="predicted"/>
<dbReference type="AlphaFoldDB" id="A0A8J3BRY1"/>
<protein>
    <submittedName>
        <fullName evidence="1">Uncharacterized protein</fullName>
    </submittedName>
</protein>
<name>A0A8J3BRY1_9FLAO</name>
<dbReference type="Proteomes" id="UP000612329">
    <property type="component" value="Unassembled WGS sequence"/>
</dbReference>
<reference evidence="1" key="2">
    <citation type="submission" date="2020-09" db="EMBL/GenBank/DDBJ databases">
        <authorList>
            <person name="Sun Q."/>
            <person name="Ohkuma M."/>
        </authorList>
    </citation>
    <scope>NUCLEOTIDE SEQUENCE</scope>
    <source>
        <strain evidence="1">JCM 12862</strain>
    </source>
</reference>
<comment type="caution">
    <text evidence="1">The sequence shown here is derived from an EMBL/GenBank/DDBJ whole genome shotgun (WGS) entry which is preliminary data.</text>
</comment>
<accession>A0A8J3BRY1</accession>
<dbReference type="Gene3D" id="2.60.40.2340">
    <property type="match status" value="1"/>
</dbReference>
<dbReference type="EMBL" id="BMNR01000009">
    <property type="protein sequence ID" value="GGK34055.1"/>
    <property type="molecule type" value="Genomic_DNA"/>
</dbReference>
<dbReference type="RefSeq" id="WP_188654764.1">
    <property type="nucleotide sequence ID" value="NZ_BMNR01000009.1"/>
</dbReference>
<dbReference type="PROSITE" id="PS51257">
    <property type="entry name" value="PROKAR_LIPOPROTEIN"/>
    <property type="match status" value="1"/>
</dbReference>
<evidence type="ECO:0000313" key="2">
    <source>
        <dbReference type="Proteomes" id="UP000612329"/>
    </source>
</evidence>
<sequence>MSKKIIFLMISVMVLVFTSCDDEYNVSPPLDNNEAKVVNVFIDPGHFTPENRNIAWKLQRDYYDHDAKTVTIKVIANTVADLSKTIVWISGSFQATFTPLGGEEEDWTVPRQYTFTSGDGTVTNTYTITIVEVASF</sequence>
<gene>
    <name evidence="1" type="ORF">GCM10007962_30600</name>
</gene>
<evidence type="ECO:0000313" key="1">
    <source>
        <dbReference type="EMBL" id="GGK34055.1"/>
    </source>
</evidence>
<organism evidence="1 2">
    <name type="scientific">Yeosuana aromativorans</name>
    <dbReference type="NCBI Taxonomy" id="288019"/>
    <lineage>
        <taxon>Bacteria</taxon>
        <taxon>Pseudomonadati</taxon>
        <taxon>Bacteroidota</taxon>
        <taxon>Flavobacteriia</taxon>
        <taxon>Flavobacteriales</taxon>
        <taxon>Flavobacteriaceae</taxon>
        <taxon>Yeosuana</taxon>
    </lineage>
</organism>
<reference evidence="1" key="1">
    <citation type="journal article" date="2014" name="Int. J. Syst. Evol. Microbiol.">
        <title>Complete genome sequence of Corynebacterium casei LMG S-19264T (=DSM 44701T), isolated from a smear-ripened cheese.</title>
        <authorList>
            <consortium name="US DOE Joint Genome Institute (JGI-PGF)"/>
            <person name="Walter F."/>
            <person name="Albersmeier A."/>
            <person name="Kalinowski J."/>
            <person name="Ruckert C."/>
        </authorList>
    </citation>
    <scope>NUCLEOTIDE SEQUENCE</scope>
    <source>
        <strain evidence="1">JCM 12862</strain>
    </source>
</reference>
<keyword evidence="2" id="KW-1185">Reference proteome</keyword>